<comment type="similarity">
    <text evidence="1 3">Belongs to the triosephosphate isomerase family.</text>
</comment>
<accession>A0A4P6LUW8</accession>
<dbReference type="RefSeq" id="WP_130180237.1">
    <property type="nucleotide sequence ID" value="NZ_CP035945.1"/>
</dbReference>
<dbReference type="KEGG" id="bpro:PMF13cell1_01340"/>
<dbReference type="CDD" id="cd00311">
    <property type="entry name" value="TIM"/>
    <property type="match status" value="1"/>
</dbReference>
<comment type="pathway">
    <text evidence="3">Carbohydrate degradation; glycolysis; D-glyceraldehyde 3-phosphate from glycerone phosphate: step 1/1.</text>
</comment>
<protein>
    <recommendedName>
        <fullName evidence="3">Triosephosphate isomerase</fullName>
        <ecNumber evidence="3">5.3.1.1</ecNumber>
    </recommendedName>
</protein>
<comment type="catalytic activity">
    <reaction evidence="3">
        <text>D-glyceraldehyde 3-phosphate = dihydroxyacetone phosphate</text>
        <dbReference type="Rhea" id="RHEA:18585"/>
        <dbReference type="ChEBI" id="CHEBI:57642"/>
        <dbReference type="ChEBI" id="CHEBI:59776"/>
        <dbReference type="EC" id="5.3.1.1"/>
    </reaction>
</comment>
<dbReference type="AlphaFoldDB" id="A0A4P6LUW8"/>
<comment type="subunit">
    <text evidence="3">Homodimer.</text>
</comment>
<dbReference type="GO" id="GO:0005829">
    <property type="term" value="C:cytosol"/>
    <property type="evidence" value="ECO:0007669"/>
    <property type="project" value="TreeGrafter"/>
</dbReference>
<dbReference type="Pfam" id="PF00121">
    <property type="entry name" value="TIM"/>
    <property type="match status" value="1"/>
</dbReference>
<dbReference type="EC" id="5.3.1.1" evidence="3"/>
<gene>
    <name evidence="4" type="primary">tpiA_1</name>
    <name evidence="4" type="ORF">PMF13cell1_01340</name>
</gene>
<organism evidence="4 5">
    <name type="scientific">Blautia producta</name>
    <dbReference type="NCBI Taxonomy" id="33035"/>
    <lineage>
        <taxon>Bacteria</taxon>
        <taxon>Bacillati</taxon>
        <taxon>Bacillota</taxon>
        <taxon>Clostridia</taxon>
        <taxon>Lachnospirales</taxon>
        <taxon>Lachnospiraceae</taxon>
        <taxon>Blautia</taxon>
    </lineage>
</organism>
<keyword evidence="3" id="KW-0963">Cytoplasm</keyword>
<keyword evidence="3" id="KW-0324">Glycolysis</keyword>
<dbReference type="UniPathway" id="UPA00109">
    <property type="reaction ID" value="UER00189"/>
</dbReference>
<dbReference type="GO" id="GO:0019563">
    <property type="term" value="P:glycerol catabolic process"/>
    <property type="evidence" value="ECO:0007669"/>
    <property type="project" value="TreeGrafter"/>
</dbReference>
<dbReference type="EMBL" id="CP035945">
    <property type="protein sequence ID" value="QBE95816.1"/>
    <property type="molecule type" value="Genomic_DNA"/>
</dbReference>
<evidence type="ECO:0000256" key="3">
    <source>
        <dbReference type="RuleBase" id="RU363013"/>
    </source>
</evidence>
<dbReference type="InterPro" id="IPR035990">
    <property type="entry name" value="TIM_sf"/>
</dbReference>
<reference evidence="4 5" key="1">
    <citation type="submission" date="2019-01" db="EMBL/GenBank/DDBJ databases">
        <title>PMF-metabolizing Aryl O-demethylase.</title>
        <authorList>
            <person name="Kim M."/>
        </authorList>
    </citation>
    <scope>NUCLEOTIDE SEQUENCE [LARGE SCALE GENOMIC DNA]</scope>
    <source>
        <strain evidence="4 5">PMF1</strain>
    </source>
</reference>
<evidence type="ECO:0000256" key="1">
    <source>
        <dbReference type="ARBA" id="ARBA00007422"/>
    </source>
</evidence>
<comment type="pathway">
    <text evidence="3">Carbohydrate biosynthesis; gluconeogenesis.</text>
</comment>
<dbReference type="Gene3D" id="3.20.20.70">
    <property type="entry name" value="Aldolase class I"/>
    <property type="match status" value="1"/>
</dbReference>
<keyword evidence="3" id="KW-0312">Gluconeogenesis</keyword>
<dbReference type="SUPFAM" id="SSF51351">
    <property type="entry name" value="Triosephosphate isomerase (TIM)"/>
    <property type="match status" value="1"/>
</dbReference>
<comment type="subcellular location">
    <subcellularLocation>
        <location evidence="3">Cytoplasm</location>
    </subcellularLocation>
</comment>
<dbReference type="PROSITE" id="PS51440">
    <property type="entry name" value="TIM_2"/>
    <property type="match status" value="1"/>
</dbReference>
<sequence>MKYIFANLKRFDIPKEMDGINGLAPVNKWGSCLTKQIRETMNQYGDQAEIAVFYPEAYLLQAAEAKGAEDKWKIGVQGVYRKDTERGGNFGAFTTNRTAKSVKSMGCEYVLIGHCEERMDKAGVLAEAGVVDPGAVNRILNEEISCAVKAGLSVLYCVGETEEEQDRWQEVIGQQLDVGLGQVELSRVTVAYEPLWAIGPGKPVPDADHITKVAEFIKSRTGGCPVIYGGGLKEENARMLAEIPCVDGGLIGLTKFSGDIGFYPEGFAAIVEKYLGEGKGEDKGEDKGEGERV</sequence>
<keyword evidence="2 3" id="KW-0413">Isomerase</keyword>
<evidence type="ECO:0000256" key="2">
    <source>
        <dbReference type="ARBA" id="ARBA00023235"/>
    </source>
</evidence>
<evidence type="ECO:0000313" key="4">
    <source>
        <dbReference type="EMBL" id="QBE95816.1"/>
    </source>
</evidence>
<dbReference type="UniPathway" id="UPA00138"/>
<dbReference type="Proteomes" id="UP000289794">
    <property type="component" value="Chromosome"/>
</dbReference>
<dbReference type="GO" id="GO:0046166">
    <property type="term" value="P:glyceraldehyde-3-phosphate biosynthetic process"/>
    <property type="evidence" value="ECO:0007669"/>
    <property type="project" value="TreeGrafter"/>
</dbReference>
<dbReference type="GO" id="GO:0004807">
    <property type="term" value="F:triose-phosphate isomerase activity"/>
    <property type="evidence" value="ECO:0007669"/>
    <property type="project" value="UniProtKB-EC"/>
</dbReference>
<dbReference type="InterPro" id="IPR013785">
    <property type="entry name" value="Aldolase_TIM"/>
</dbReference>
<proteinExistence type="inferred from homology"/>
<dbReference type="PANTHER" id="PTHR21139:SF42">
    <property type="entry name" value="TRIOSEPHOSPHATE ISOMERASE"/>
    <property type="match status" value="1"/>
</dbReference>
<evidence type="ECO:0000313" key="5">
    <source>
        <dbReference type="Proteomes" id="UP000289794"/>
    </source>
</evidence>
<dbReference type="GO" id="GO:0006096">
    <property type="term" value="P:glycolytic process"/>
    <property type="evidence" value="ECO:0007669"/>
    <property type="project" value="UniProtKB-UniPathway"/>
</dbReference>
<name>A0A4P6LUW8_9FIRM</name>
<dbReference type="GO" id="GO:0006094">
    <property type="term" value="P:gluconeogenesis"/>
    <property type="evidence" value="ECO:0007669"/>
    <property type="project" value="UniProtKB-UniPathway"/>
</dbReference>
<dbReference type="InterPro" id="IPR000652">
    <property type="entry name" value="Triosephosphate_isomerase"/>
</dbReference>
<dbReference type="PANTHER" id="PTHR21139">
    <property type="entry name" value="TRIOSEPHOSPHATE ISOMERASE"/>
    <property type="match status" value="1"/>
</dbReference>